<dbReference type="PROSITE" id="PS50178">
    <property type="entry name" value="ZF_FYVE"/>
    <property type="match status" value="1"/>
</dbReference>
<keyword evidence="3" id="KW-0862">Zinc</keyword>
<evidence type="ECO:0000313" key="6">
    <source>
        <dbReference type="EMBL" id="MPC39634.1"/>
    </source>
</evidence>
<evidence type="ECO:0000313" key="7">
    <source>
        <dbReference type="Proteomes" id="UP000324222"/>
    </source>
</evidence>
<protein>
    <recommendedName>
        <fullName evidence="5">FYVE-type domain-containing protein</fullName>
    </recommendedName>
</protein>
<evidence type="ECO:0000259" key="5">
    <source>
        <dbReference type="PROSITE" id="PS50178"/>
    </source>
</evidence>
<organism evidence="6 7">
    <name type="scientific">Portunus trituberculatus</name>
    <name type="common">Swimming crab</name>
    <name type="synonym">Neptunus trituberculatus</name>
    <dbReference type="NCBI Taxonomy" id="210409"/>
    <lineage>
        <taxon>Eukaryota</taxon>
        <taxon>Metazoa</taxon>
        <taxon>Ecdysozoa</taxon>
        <taxon>Arthropoda</taxon>
        <taxon>Crustacea</taxon>
        <taxon>Multicrustacea</taxon>
        <taxon>Malacostraca</taxon>
        <taxon>Eumalacostraca</taxon>
        <taxon>Eucarida</taxon>
        <taxon>Decapoda</taxon>
        <taxon>Pleocyemata</taxon>
        <taxon>Brachyura</taxon>
        <taxon>Eubrachyura</taxon>
        <taxon>Portunoidea</taxon>
        <taxon>Portunidae</taxon>
        <taxon>Portuninae</taxon>
        <taxon>Portunus</taxon>
    </lineage>
</organism>
<dbReference type="Proteomes" id="UP000324222">
    <property type="component" value="Unassembled WGS sequence"/>
</dbReference>
<dbReference type="SMART" id="SM00064">
    <property type="entry name" value="FYVE"/>
    <property type="match status" value="1"/>
</dbReference>
<sequence>MYNRFENGIHPREPLGDLLAATTEHTQSLTDQADYLTKVVPGRRITWLKGELERRGRNASRKAADGLCDNRILDAAQQNEGKVESLGVLGMQEIEESLVSVGALPVTHEADSDVTSDKIAPDTNFINPSHLIHGGGKKLMVGVAGGGGGGGAHLNQLLSHQALRAVSPELASVALDWKTFRNVKECSCSTPFDHFSRKSVFKSQPTTKARPCVPLQHHCWRCGEVFCTRCIDKKTALPGHFSQQPVPVCRPCYKDVTRSVSVDTP</sequence>
<comment type="caution">
    <text evidence="6">The sequence shown here is derived from an EMBL/GenBank/DDBJ whole genome shotgun (WGS) entry which is preliminary data.</text>
</comment>
<accession>A0A5B7F4W6</accession>
<dbReference type="InterPro" id="IPR000306">
    <property type="entry name" value="Znf_FYVE"/>
</dbReference>
<evidence type="ECO:0000256" key="3">
    <source>
        <dbReference type="ARBA" id="ARBA00022833"/>
    </source>
</evidence>
<dbReference type="InterPro" id="IPR017455">
    <property type="entry name" value="Znf_FYVE-rel"/>
</dbReference>
<dbReference type="SUPFAM" id="SSF57903">
    <property type="entry name" value="FYVE/PHD zinc finger"/>
    <property type="match status" value="1"/>
</dbReference>
<evidence type="ECO:0000256" key="2">
    <source>
        <dbReference type="ARBA" id="ARBA00022771"/>
    </source>
</evidence>
<dbReference type="CDD" id="cd15738">
    <property type="entry name" value="FYVE_MTMR_unchar"/>
    <property type="match status" value="1"/>
</dbReference>
<dbReference type="EMBL" id="VSRR010004428">
    <property type="protein sequence ID" value="MPC39634.1"/>
    <property type="molecule type" value="Genomic_DNA"/>
</dbReference>
<feature type="domain" description="FYVE-type" evidence="5">
    <location>
        <begin position="188"/>
        <end position="257"/>
    </location>
</feature>
<keyword evidence="1" id="KW-0479">Metal-binding</keyword>
<gene>
    <name evidence="6" type="ORF">E2C01_033180</name>
</gene>
<name>A0A5B7F4W6_PORTR</name>
<dbReference type="InterPro" id="IPR011011">
    <property type="entry name" value="Znf_FYVE_PHD"/>
</dbReference>
<dbReference type="OrthoDB" id="271628at2759"/>
<dbReference type="AlphaFoldDB" id="A0A5B7F4W6"/>
<dbReference type="GO" id="GO:0008270">
    <property type="term" value="F:zinc ion binding"/>
    <property type="evidence" value="ECO:0007669"/>
    <property type="project" value="UniProtKB-KW"/>
</dbReference>
<dbReference type="Gene3D" id="3.30.40.10">
    <property type="entry name" value="Zinc/RING finger domain, C3HC4 (zinc finger)"/>
    <property type="match status" value="1"/>
</dbReference>
<evidence type="ECO:0000256" key="1">
    <source>
        <dbReference type="ARBA" id="ARBA00022723"/>
    </source>
</evidence>
<dbReference type="InterPro" id="IPR013083">
    <property type="entry name" value="Znf_RING/FYVE/PHD"/>
</dbReference>
<evidence type="ECO:0000256" key="4">
    <source>
        <dbReference type="PROSITE-ProRule" id="PRU00091"/>
    </source>
</evidence>
<keyword evidence="2 4" id="KW-0863">Zinc-finger</keyword>
<proteinExistence type="predicted"/>
<keyword evidence="7" id="KW-1185">Reference proteome</keyword>
<reference evidence="6 7" key="1">
    <citation type="submission" date="2019-05" db="EMBL/GenBank/DDBJ databases">
        <title>Another draft genome of Portunus trituberculatus and its Hox gene families provides insights of decapod evolution.</title>
        <authorList>
            <person name="Jeong J.-H."/>
            <person name="Song I."/>
            <person name="Kim S."/>
            <person name="Choi T."/>
            <person name="Kim D."/>
            <person name="Ryu S."/>
            <person name="Kim W."/>
        </authorList>
    </citation>
    <scope>NUCLEOTIDE SEQUENCE [LARGE SCALE GENOMIC DNA]</scope>
    <source>
        <tissue evidence="6">Muscle</tissue>
    </source>
</reference>
<dbReference type="Pfam" id="PF01363">
    <property type="entry name" value="FYVE"/>
    <property type="match status" value="1"/>
</dbReference>